<evidence type="ECO:0000259" key="1">
    <source>
        <dbReference type="Pfam" id="PF13837"/>
    </source>
</evidence>
<dbReference type="InterPro" id="IPR026095">
    <property type="entry name" value="Myb/SANT-like_DNA-bd_dom_prot"/>
</dbReference>
<sequence>MGEGRHVWARFETLALIDIWKEKFSLLRSQRRTAHVHEEIRQALAALNIHKSIRQIVVKIDNMTQKYRKTKNAGKKNPTWDYFKRLDSFMGSQNRNRIIKDGNESDINESSDVVGTNSNPSQCSTIAISNIQGSETQNESDTDSNTNGISTFSFVSNYQDKLLRILSNQLEIQKQSLAVQEKLIALMKNMSNCSPESQPLKIEVD</sequence>
<feature type="domain" description="Myb/SANT-like DNA-binding" evidence="1">
    <location>
        <begin position="5"/>
        <end position="88"/>
    </location>
</feature>
<dbReference type="EMBL" id="BPLQ01002030">
    <property type="protein sequence ID" value="GIX87812.1"/>
    <property type="molecule type" value="Genomic_DNA"/>
</dbReference>
<accession>A0AAV4NSI7</accession>
<dbReference type="InterPro" id="IPR044822">
    <property type="entry name" value="Myb_DNA-bind_4"/>
</dbReference>
<keyword evidence="3" id="KW-1185">Reference proteome</keyword>
<comment type="caution">
    <text evidence="2">The sequence shown here is derived from an EMBL/GenBank/DDBJ whole genome shotgun (WGS) entry which is preliminary data.</text>
</comment>
<dbReference type="PANTHER" id="PTHR22666:SF3">
    <property type="entry name" value="MYB_SANT-LIKE DNA-BINDING DOMAIN-CONTAINING PROTEIN 1"/>
    <property type="match status" value="1"/>
</dbReference>
<dbReference type="AlphaFoldDB" id="A0AAV4NSI7"/>
<dbReference type="GO" id="GO:0045893">
    <property type="term" value="P:positive regulation of DNA-templated transcription"/>
    <property type="evidence" value="ECO:0007669"/>
    <property type="project" value="TreeGrafter"/>
</dbReference>
<evidence type="ECO:0000313" key="2">
    <source>
        <dbReference type="EMBL" id="GIX87812.1"/>
    </source>
</evidence>
<dbReference type="PANTHER" id="PTHR22666">
    <property type="entry name" value="MYB_SANT-LIKE DNA-BINDING DOMAIN-CONTAINING PROTEIN 1"/>
    <property type="match status" value="1"/>
</dbReference>
<name>A0AAV4NSI7_9ARAC</name>
<protein>
    <recommendedName>
        <fullName evidence="1">Myb/SANT-like DNA-binding domain-containing protein</fullName>
    </recommendedName>
</protein>
<gene>
    <name evidence="2" type="ORF">CDAR_82831</name>
</gene>
<dbReference type="Proteomes" id="UP001054837">
    <property type="component" value="Unassembled WGS sequence"/>
</dbReference>
<organism evidence="2 3">
    <name type="scientific">Caerostris darwini</name>
    <dbReference type="NCBI Taxonomy" id="1538125"/>
    <lineage>
        <taxon>Eukaryota</taxon>
        <taxon>Metazoa</taxon>
        <taxon>Ecdysozoa</taxon>
        <taxon>Arthropoda</taxon>
        <taxon>Chelicerata</taxon>
        <taxon>Arachnida</taxon>
        <taxon>Araneae</taxon>
        <taxon>Araneomorphae</taxon>
        <taxon>Entelegynae</taxon>
        <taxon>Araneoidea</taxon>
        <taxon>Araneidae</taxon>
        <taxon>Caerostris</taxon>
    </lineage>
</organism>
<proteinExistence type="predicted"/>
<evidence type="ECO:0000313" key="3">
    <source>
        <dbReference type="Proteomes" id="UP001054837"/>
    </source>
</evidence>
<dbReference type="GO" id="GO:0016604">
    <property type="term" value="C:nuclear body"/>
    <property type="evidence" value="ECO:0007669"/>
    <property type="project" value="TreeGrafter"/>
</dbReference>
<dbReference type="Pfam" id="PF13837">
    <property type="entry name" value="Myb_DNA-bind_4"/>
    <property type="match status" value="1"/>
</dbReference>
<reference evidence="2 3" key="1">
    <citation type="submission" date="2021-06" db="EMBL/GenBank/DDBJ databases">
        <title>Caerostris darwini draft genome.</title>
        <authorList>
            <person name="Kono N."/>
            <person name="Arakawa K."/>
        </authorList>
    </citation>
    <scope>NUCLEOTIDE SEQUENCE [LARGE SCALE GENOMIC DNA]</scope>
</reference>
<dbReference type="Gene3D" id="1.10.10.60">
    <property type="entry name" value="Homeodomain-like"/>
    <property type="match status" value="1"/>
</dbReference>